<feature type="binding site" evidence="7">
    <location>
        <position position="19"/>
    </location>
    <ligand>
        <name>S-adenosyl-L-methionine</name>
        <dbReference type="ChEBI" id="CHEBI:59789"/>
    </ligand>
</feature>
<dbReference type="PANTHER" id="PTHR30481">
    <property type="entry name" value="DNA ADENINE METHYLASE"/>
    <property type="match status" value="1"/>
</dbReference>
<dbReference type="InterPro" id="IPR023095">
    <property type="entry name" value="Ade_MeTrfase_dom_2"/>
</dbReference>
<evidence type="ECO:0000256" key="3">
    <source>
        <dbReference type="ARBA" id="ARBA00022603"/>
    </source>
</evidence>
<dbReference type="Gene3D" id="3.40.50.150">
    <property type="entry name" value="Vaccinia Virus protein VP39"/>
    <property type="match status" value="1"/>
</dbReference>
<dbReference type="InterPro" id="IPR012327">
    <property type="entry name" value="MeTrfase_D12"/>
</dbReference>
<feature type="binding site" evidence="7">
    <location>
        <position position="188"/>
    </location>
    <ligand>
        <name>S-adenosyl-L-methionine</name>
        <dbReference type="ChEBI" id="CHEBI:59789"/>
    </ligand>
</feature>
<dbReference type="InterPro" id="IPR002052">
    <property type="entry name" value="DNA_methylase_N6_adenine_CS"/>
</dbReference>
<comment type="similarity">
    <text evidence="1 8">Belongs to the N(4)/N(6)-methyltransferase family.</text>
</comment>
<keyword evidence="3 8" id="KW-0489">Methyltransferase</keyword>
<dbReference type="EC" id="2.1.1.72" evidence="2 8"/>
<dbReference type="GO" id="GO:1904047">
    <property type="term" value="F:S-adenosyl-L-methionine binding"/>
    <property type="evidence" value="ECO:0007669"/>
    <property type="project" value="TreeGrafter"/>
</dbReference>
<comment type="catalytic activity">
    <reaction evidence="6 8">
        <text>a 2'-deoxyadenosine in DNA + S-adenosyl-L-methionine = an N(6)-methyl-2'-deoxyadenosine in DNA + S-adenosyl-L-homocysteine + H(+)</text>
        <dbReference type="Rhea" id="RHEA:15197"/>
        <dbReference type="Rhea" id="RHEA-COMP:12418"/>
        <dbReference type="Rhea" id="RHEA-COMP:12419"/>
        <dbReference type="ChEBI" id="CHEBI:15378"/>
        <dbReference type="ChEBI" id="CHEBI:57856"/>
        <dbReference type="ChEBI" id="CHEBI:59789"/>
        <dbReference type="ChEBI" id="CHEBI:90615"/>
        <dbReference type="ChEBI" id="CHEBI:90616"/>
        <dbReference type="EC" id="2.1.1.72"/>
    </reaction>
</comment>
<dbReference type="GO" id="GO:0032259">
    <property type="term" value="P:methylation"/>
    <property type="evidence" value="ECO:0007669"/>
    <property type="project" value="UniProtKB-KW"/>
</dbReference>
<dbReference type="RefSeq" id="WP_369426747.1">
    <property type="nucleotide sequence ID" value="NZ_JADWDC010000014.1"/>
</dbReference>
<dbReference type="InterPro" id="IPR029063">
    <property type="entry name" value="SAM-dependent_MTases_sf"/>
</dbReference>
<keyword evidence="4 8" id="KW-0808">Transferase</keyword>
<reference evidence="9" key="1">
    <citation type="journal article" date="2021" name="Antonie Van Leeuwenhoek">
        <title>Draft genome and description of Waterburya agarophytonicola gen. nov. sp. nov. (Pleurocapsales, Cyanobacteria): a seaweed symbiont.</title>
        <authorList>
            <person name="Bonthond G."/>
            <person name="Shalygin S."/>
            <person name="Bayer T."/>
            <person name="Weinberger F."/>
        </authorList>
    </citation>
    <scope>NUCLEOTIDE SEQUENCE</scope>
    <source>
        <strain evidence="9">KI4</strain>
    </source>
</reference>
<organism evidence="9 10">
    <name type="scientific">Waterburya agarophytonicola KI4</name>
    <dbReference type="NCBI Taxonomy" id="2874699"/>
    <lineage>
        <taxon>Bacteria</taxon>
        <taxon>Bacillati</taxon>
        <taxon>Cyanobacteriota</taxon>
        <taxon>Cyanophyceae</taxon>
        <taxon>Pleurocapsales</taxon>
        <taxon>Hyellaceae</taxon>
        <taxon>Waterburya</taxon>
        <taxon>Waterburya agarophytonicola</taxon>
    </lineage>
</organism>
<evidence type="ECO:0000313" key="9">
    <source>
        <dbReference type="EMBL" id="MCC0176930.1"/>
    </source>
</evidence>
<dbReference type="PANTHER" id="PTHR30481:SF3">
    <property type="entry name" value="DNA ADENINE METHYLASE"/>
    <property type="match status" value="1"/>
</dbReference>
<comment type="caution">
    <text evidence="9">The sequence shown here is derived from an EMBL/GenBank/DDBJ whole genome shotgun (WGS) entry which is preliminary data.</text>
</comment>
<dbReference type="Proteomes" id="UP000729733">
    <property type="component" value="Unassembled WGS sequence"/>
</dbReference>
<gene>
    <name evidence="9" type="ORF">I4641_08050</name>
</gene>
<feature type="binding site" evidence="7">
    <location>
        <position position="15"/>
    </location>
    <ligand>
        <name>S-adenosyl-L-methionine</name>
        <dbReference type="ChEBI" id="CHEBI:59789"/>
    </ligand>
</feature>
<keyword evidence="5 8" id="KW-0949">S-adenosyl-L-methionine</keyword>
<proteinExistence type="inferred from homology"/>
<dbReference type="GO" id="GO:0043565">
    <property type="term" value="F:sequence-specific DNA binding"/>
    <property type="evidence" value="ECO:0007669"/>
    <property type="project" value="TreeGrafter"/>
</dbReference>
<dbReference type="AlphaFoldDB" id="A0A964BSA1"/>
<protein>
    <recommendedName>
        <fullName evidence="2 8">Site-specific DNA-methyltransferase (adenine-specific)</fullName>
        <ecNumber evidence="2 8">2.1.1.72</ecNumber>
    </recommendedName>
</protein>
<dbReference type="SUPFAM" id="SSF53335">
    <property type="entry name" value="S-adenosyl-L-methionine-dependent methyltransferases"/>
    <property type="match status" value="1"/>
</dbReference>
<keyword evidence="10" id="KW-1185">Reference proteome</keyword>
<accession>A0A964BSA1</accession>
<evidence type="ECO:0000256" key="7">
    <source>
        <dbReference type="PIRSR" id="PIRSR000398-1"/>
    </source>
</evidence>
<evidence type="ECO:0000313" key="10">
    <source>
        <dbReference type="Proteomes" id="UP000729733"/>
    </source>
</evidence>
<feature type="binding site" evidence="7">
    <location>
        <position position="60"/>
    </location>
    <ligand>
        <name>S-adenosyl-L-methionine</name>
        <dbReference type="ChEBI" id="CHEBI:59789"/>
    </ligand>
</feature>
<dbReference type="PIRSF" id="PIRSF000398">
    <property type="entry name" value="M_m6A_EcoRV"/>
    <property type="match status" value="1"/>
</dbReference>
<dbReference type="InterPro" id="IPR012263">
    <property type="entry name" value="M_m6A_EcoRV"/>
</dbReference>
<dbReference type="GO" id="GO:0009307">
    <property type="term" value="P:DNA restriction-modification system"/>
    <property type="evidence" value="ECO:0007669"/>
    <property type="project" value="InterPro"/>
</dbReference>
<evidence type="ECO:0000256" key="1">
    <source>
        <dbReference type="ARBA" id="ARBA00006594"/>
    </source>
</evidence>
<dbReference type="Pfam" id="PF02086">
    <property type="entry name" value="MethyltransfD12"/>
    <property type="match status" value="1"/>
</dbReference>
<evidence type="ECO:0000256" key="2">
    <source>
        <dbReference type="ARBA" id="ARBA00011900"/>
    </source>
</evidence>
<dbReference type="Gene3D" id="1.10.1020.10">
    <property type="entry name" value="Adenine-specific Methyltransferase, Domain 2"/>
    <property type="match status" value="1"/>
</dbReference>
<evidence type="ECO:0000256" key="5">
    <source>
        <dbReference type="ARBA" id="ARBA00022691"/>
    </source>
</evidence>
<dbReference type="PROSITE" id="PS00092">
    <property type="entry name" value="N6_MTASE"/>
    <property type="match status" value="1"/>
</dbReference>
<dbReference type="PRINTS" id="PR00505">
    <property type="entry name" value="D12N6MTFRASE"/>
</dbReference>
<dbReference type="EMBL" id="JADWDC010000014">
    <property type="protein sequence ID" value="MCC0176930.1"/>
    <property type="molecule type" value="Genomic_DNA"/>
</dbReference>
<evidence type="ECO:0000256" key="6">
    <source>
        <dbReference type="ARBA" id="ARBA00047942"/>
    </source>
</evidence>
<evidence type="ECO:0000256" key="4">
    <source>
        <dbReference type="ARBA" id="ARBA00022679"/>
    </source>
</evidence>
<dbReference type="GO" id="GO:0006298">
    <property type="term" value="P:mismatch repair"/>
    <property type="evidence" value="ECO:0007669"/>
    <property type="project" value="TreeGrafter"/>
</dbReference>
<name>A0A964BSA1_9CYAN</name>
<dbReference type="GO" id="GO:0009007">
    <property type="term" value="F:site-specific DNA-methyltransferase (adenine-specific) activity"/>
    <property type="evidence" value="ECO:0007669"/>
    <property type="project" value="UniProtKB-UniRule"/>
</dbReference>
<sequence length="276" mass="32083">MLSNSTIACKPFLKWVGGKRKLLPELVKRLPQKYETYYESFMGGAALFWHLQPEKAVLSDINLELVNTYQCVKNNVEELIIDLQQHYYDQEYYYQIRNCDRLPEYSQWTNIQRASRFIFLNKTCFNGLYRVNSKGQYNVPFGRYKNPKIIDADNLRACSNSLQKTKILNSSFLDLESKITPEDFVYFDPPYIPLNATSNFTNYSKEGFDNKMQIALLNLCQRLDRQGVKFMVSNSAAPLIFDLYSQFKIEQVNAPRSINSQGNKRGAIAEVLVSNY</sequence>
<evidence type="ECO:0000256" key="8">
    <source>
        <dbReference type="RuleBase" id="RU361257"/>
    </source>
</evidence>
<dbReference type="NCBIfam" id="TIGR00571">
    <property type="entry name" value="dam"/>
    <property type="match status" value="1"/>
</dbReference>